<accession>A0ACB8DT57</accession>
<reference evidence="1" key="1">
    <citation type="submission" date="2020-05" db="EMBL/GenBank/DDBJ databases">
        <title>Large-scale comparative analyses of tick genomes elucidate their genetic diversity and vector capacities.</title>
        <authorList>
            <person name="Jia N."/>
            <person name="Wang J."/>
            <person name="Shi W."/>
            <person name="Du L."/>
            <person name="Sun Y."/>
            <person name="Zhan W."/>
            <person name="Jiang J."/>
            <person name="Wang Q."/>
            <person name="Zhang B."/>
            <person name="Ji P."/>
            <person name="Sakyi L.B."/>
            <person name="Cui X."/>
            <person name="Yuan T."/>
            <person name="Jiang B."/>
            <person name="Yang W."/>
            <person name="Lam T.T.-Y."/>
            <person name="Chang Q."/>
            <person name="Ding S."/>
            <person name="Wang X."/>
            <person name="Zhu J."/>
            <person name="Ruan X."/>
            <person name="Zhao L."/>
            <person name="Wei J."/>
            <person name="Que T."/>
            <person name="Du C."/>
            <person name="Cheng J."/>
            <person name="Dai P."/>
            <person name="Han X."/>
            <person name="Huang E."/>
            <person name="Gao Y."/>
            <person name="Liu J."/>
            <person name="Shao H."/>
            <person name="Ye R."/>
            <person name="Li L."/>
            <person name="Wei W."/>
            <person name="Wang X."/>
            <person name="Wang C."/>
            <person name="Yang T."/>
            <person name="Huo Q."/>
            <person name="Li W."/>
            <person name="Guo W."/>
            <person name="Chen H."/>
            <person name="Zhou L."/>
            <person name="Ni X."/>
            <person name="Tian J."/>
            <person name="Zhou Y."/>
            <person name="Sheng Y."/>
            <person name="Liu T."/>
            <person name="Pan Y."/>
            <person name="Xia L."/>
            <person name="Li J."/>
            <person name="Zhao F."/>
            <person name="Cao W."/>
        </authorList>
    </citation>
    <scope>NUCLEOTIDE SEQUENCE</scope>
    <source>
        <strain evidence="1">Dsil-2018</strain>
    </source>
</reference>
<organism evidence="1 2">
    <name type="scientific">Dermacentor silvarum</name>
    <name type="common">Tick</name>
    <dbReference type="NCBI Taxonomy" id="543639"/>
    <lineage>
        <taxon>Eukaryota</taxon>
        <taxon>Metazoa</taxon>
        <taxon>Ecdysozoa</taxon>
        <taxon>Arthropoda</taxon>
        <taxon>Chelicerata</taxon>
        <taxon>Arachnida</taxon>
        <taxon>Acari</taxon>
        <taxon>Parasitiformes</taxon>
        <taxon>Ixodida</taxon>
        <taxon>Ixodoidea</taxon>
        <taxon>Ixodidae</taxon>
        <taxon>Rhipicephalinae</taxon>
        <taxon>Dermacentor</taxon>
    </lineage>
</organism>
<gene>
    <name evidence="1" type="ORF">HPB49_002550</name>
</gene>
<keyword evidence="2" id="KW-1185">Reference proteome</keyword>
<protein>
    <submittedName>
        <fullName evidence="1">Uncharacterized protein</fullName>
    </submittedName>
</protein>
<name>A0ACB8DT57_DERSI</name>
<evidence type="ECO:0000313" key="2">
    <source>
        <dbReference type="Proteomes" id="UP000821865"/>
    </source>
</evidence>
<evidence type="ECO:0000313" key="1">
    <source>
        <dbReference type="EMBL" id="KAH7977573.1"/>
    </source>
</evidence>
<proteinExistence type="predicted"/>
<comment type="caution">
    <text evidence="1">The sequence shown here is derived from an EMBL/GenBank/DDBJ whole genome shotgun (WGS) entry which is preliminary data.</text>
</comment>
<dbReference type="Proteomes" id="UP000821865">
    <property type="component" value="Chromosome 1"/>
</dbReference>
<sequence>MISLATEQRGLADCVSPGPARGREGGCRDDPNNLATVFPYRCVVCGFCSFTQDTMIAHMRLHSGQTLRCRASDACCQYSTPFEDVLRKHVSTEHADDDAVARCPHCGMPCSSAKVLTRHAAESHHNLALKGRCADCAVMLLRHFGLVAEADTAVRVFSIPFAIEASWW</sequence>
<dbReference type="EMBL" id="CM023470">
    <property type="protein sequence ID" value="KAH7977573.1"/>
    <property type="molecule type" value="Genomic_DNA"/>
</dbReference>